<dbReference type="SUPFAM" id="SSF57701">
    <property type="entry name" value="Zn2/Cys6 DNA-binding domain"/>
    <property type="match status" value="1"/>
</dbReference>
<dbReference type="Gene3D" id="4.10.240.10">
    <property type="entry name" value="Zn(2)-C6 fungal-type DNA-binding domain"/>
    <property type="match status" value="1"/>
</dbReference>
<dbReference type="Pfam" id="PF11951">
    <property type="entry name" value="Fungal_trans_2"/>
    <property type="match status" value="1"/>
</dbReference>
<dbReference type="CDD" id="cd00067">
    <property type="entry name" value="GAL4"/>
    <property type="match status" value="1"/>
</dbReference>
<evidence type="ECO:0000256" key="3">
    <source>
        <dbReference type="SAM" id="MobiDB-lite"/>
    </source>
</evidence>
<evidence type="ECO:0000256" key="1">
    <source>
        <dbReference type="ARBA" id="ARBA00004123"/>
    </source>
</evidence>
<evidence type="ECO:0000313" key="6">
    <source>
        <dbReference type="Proteomes" id="UP001305779"/>
    </source>
</evidence>
<feature type="domain" description="Zn(2)-C6 fungal-type" evidence="4">
    <location>
        <begin position="137"/>
        <end position="165"/>
    </location>
</feature>
<protein>
    <recommendedName>
        <fullName evidence="4">Zn(2)-C6 fungal-type domain-containing protein</fullName>
    </recommendedName>
</protein>
<dbReference type="PANTHER" id="PTHR37534">
    <property type="entry name" value="TRANSCRIPTIONAL ACTIVATOR PROTEIN UGA3"/>
    <property type="match status" value="1"/>
</dbReference>
<dbReference type="EMBL" id="JAXOVC010000008">
    <property type="protein sequence ID" value="KAK4498483.1"/>
    <property type="molecule type" value="Genomic_DNA"/>
</dbReference>
<accession>A0ABR0EAJ8</accession>
<comment type="caution">
    <text evidence="5">The sequence shown here is derived from an EMBL/GenBank/DDBJ whole genome shotgun (WGS) entry which is preliminary data.</text>
</comment>
<organism evidence="5 6">
    <name type="scientific">Zasmidium cellare</name>
    <name type="common">Wine cellar mold</name>
    <name type="synonym">Racodium cellare</name>
    <dbReference type="NCBI Taxonomy" id="395010"/>
    <lineage>
        <taxon>Eukaryota</taxon>
        <taxon>Fungi</taxon>
        <taxon>Dikarya</taxon>
        <taxon>Ascomycota</taxon>
        <taxon>Pezizomycotina</taxon>
        <taxon>Dothideomycetes</taxon>
        <taxon>Dothideomycetidae</taxon>
        <taxon>Mycosphaerellales</taxon>
        <taxon>Mycosphaerellaceae</taxon>
        <taxon>Zasmidium</taxon>
    </lineage>
</organism>
<evidence type="ECO:0000256" key="2">
    <source>
        <dbReference type="ARBA" id="ARBA00023242"/>
    </source>
</evidence>
<feature type="compositionally biased region" description="Low complexity" evidence="3">
    <location>
        <begin position="23"/>
        <end position="50"/>
    </location>
</feature>
<reference evidence="5 6" key="1">
    <citation type="journal article" date="2023" name="G3 (Bethesda)">
        <title>A chromosome-level genome assembly of Zasmidium syzygii isolated from banana leaves.</title>
        <authorList>
            <person name="van Westerhoven A.C."/>
            <person name="Mehrabi R."/>
            <person name="Talebi R."/>
            <person name="Steentjes M.B.F."/>
            <person name="Corcolon B."/>
            <person name="Chong P.A."/>
            <person name="Kema G.H.J."/>
            <person name="Seidl M.F."/>
        </authorList>
    </citation>
    <scope>NUCLEOTIDE SEQUENCE [LARGE SCALE GENOMIC DNA]</scope>
    <source>
        <strain evidence="5 6">P124</strain>
    </source>
</reference>
<feature type="region of interest" description="Disordered" evidence="3">
    <location>
        <begin position="23"/>
        <end position="73"/>
    </location>
</feature>
<gene>
    <name evidence="5" type="ORF">PRZ48_011141</name>
</gene>
<dbReference type="PANTHER" id="PTHR37534:SF38">
    <property type="entry name" value="ZN(2)-C6 FUNGAL-TYPE DOMAIN-CONTAINING PROTEIN"/>
    <property type="match status" value="1"/>
</dbReference>
<comment type="subcellular location">
    <subcellularLocation>
        <location evidence="1">Nucleus</location>
    </subcellularLocation>
</comment>
<keyword evidence="6" id="KW-1185">Reference proteome</keyword>
<evidence type="ECO:0000313" key="5">
    <source>
        <dbReference type="EMBL" id="KAK4498483.1"/>
    </source>
</evidence>
<name>A0ABR0EAJ8_ZASCE</name>
<dbReference type="InterPro" id="IPR021858">
    <property type="entry name" value="Fun_TF"/>
</dbReference>
<dbReference type="InterPro" id="IPR001138">
    <property type="entry name" value="Zn2Cys6_DnaBD"/>
</dbReference>
<sequence length="629" mass="70059">MELLTPISPVAFDRRRHSIVPSSYYSAASTTSSSSPDLTTPTTTVSTALTNHDSDIDIDDASSSASSSRRHHVVPKIEELDEDKYDNSQLHALQDAKSPVGIVTSPPPRKKRGRPRKHPIVDASESKKTSHARSKTGCGTCRRRKKKCDETKPGCMNCEKNNVVCDGYEPKKPWRSGKQKAALQLRYVGQQPIRSLPDIAPRGVEGPMDRLLLARFSERAIEKLSLTDESNPFKTHIVPMARENIGLMHSVLFLASTCFLSTGPGGSDEARLRQEHHRVMALQFLTQGGLKSLEDGSSLAIQSDTAGTEVTVADQPQPESSALTRTNNTTGSLTLPVALAQALIMCLETVAAGDTNGAYRGVKVHLGAMKNMLIARRADFPDQNLREFILEFLLYHDFSSSITSLDPTTDDRSLELMKDFQPPAYMITPAAGSLLGVMDGLFGLMSDIRGLRDIIRAQKAIQPGFCWLNDHRVQKETYKIDHEIRNWKCRYDEGSVRFSTSMLYRQCVWVYLWRTVSPSRPDAALRAAVDDGLKLLNELPSGDIEDVGGAQSVLLMPVFLLGCAAFEQDQRRDITDAFYRLKTWSGLGNIQRAEEVVRDVWHLMDQGREDESWDWEKVIAARDWDLLIT</sequence>
<dbReference type="SMART" id="SM00066">
    <property type="entry name" value="GAL4"/>
    <property type="match status" value="1"/>
</dbReference>
<dbReference type="PROSITE" id="PS50048">
    <property type="entry name" value="ZN2_CY6_FUNGAL_2"/>
    <property type="match status" value="1"/>
</dbReference>
<feature type="region of interest" description="Disordered" evidence="3">
    <location>
        <begin position="91"/>
        <end position="139"/>
    </location>
</feature>
<keyword evidence="2" id="KW-0539">Nucleus</keyword>
<evidence type="ECO:0000259" key="4">
    <source>
        <dbReference type="PROSITE" id="PS50048"/>
    </source>
</evidence>
<feature type="compositionally biased region" description="Basic residues" evidence="3">
    <location>
        <begin position="108"/>
        <end position="118"/>
    </location>
</feature>
<dbReference type="Proteomes" id="UP001305779">
    <property type="component" value="Unassembled WGS sequence"/>
</dbReference>
<dbReference type="Pfam" id="PF00172">
    <property type="entry name" value="Zn_clus"/>
    <property type="match status" value="1"/>
</dbReference>
<dbReference type="PROSITE" id="PS00463">
    <property type="entry name" value="ZN2_CY6_FUNGAL_1"/>
    <property type="match status" value="1"/>
</dbReference>
<dbReference type="InterPro" id="IPR036864">
    <property type="entry name" value="Zn2-C6_fun-type_DNA-bd_sf"/>
</dbReference>
<proteinExistence type="predicted"/>